<reference evidence="1 2" key="1">
    <citation type="submission" date="2016-01" db="EMBL/GenBank/DDBJ databases">
        <authorList>
            <person name="Oliw E.H."/>
        </authorList>
    </citation>
    <scope>NUCLEOTIDE SEQUENCE [LARGE SCALE GENOMIC DNA]</scope>
    <source>
        <strain evidence="1 2">DY10</strain>
    </source>
</reference>
<organism evidence="1 2">
    <name type="scientific">Spirosoma montaniterrae</name>
    <dbReference type="NCBI Taxonomy" id="1178516"/>
    <lineage>
        <taxon>Bacteria</taxon>
        <taxon>Pseudomonadati</taxon>
        <taxon>Bacteroidota</taxon>
        <taxon>Cytophagia</taxon>
        <taxon>Cytophagales</taxon>
        <taxon>Cytophagaceae</taxon>
        <taxon>Spirosoma</taxon>
    </lineage>
</organism>
<protein>
    <submittedName>
        <fullName evidence="1">Uncharacterized protein</fullName>
    </submittedName>
</protein>
<dbReference type="RefSeq" id="WP_077132079.1">
    <property type="nucleotide sequence ID" value="NZ_CP014263.1"/>
</dbReference>
<proteinExistence type="predicted"/>
<keyword evidence="2" id="KW-1185">Reference proteome</keyword>
<dbReference type="AlphaFoldDB" id="A0A1P9WZ98"/>
<gene>
    <name evidence="1" type="ORF">AWR27_15740</name>
</gene>
<dbReference type="Proteomes" id="UP000187941">
    <property type="component" value="Chromosome"/>
</dbReference>
<sequence length="154" mass="17496">MSQLLMHIRIAVLVCLGLLGLRCTNRVDDNQKFNVNDTTQLVQAVLNDDLLKAEIIRDFGEEPLKLVAGPVIKPDMQLTFANKFAQVVSLREDARQIHERYPKKLYVSVPSVKLFGEDSATVRLLFHAGNATARFSMKNSNRKWIVVNREYGKL</sequence>
<dbReference type="KEGG" id="smon:AWR27_15740"/>
<dbReference type="STRING" id="1178516.AWR27_15740"/>
<name>A0A1P9WZ98_9BACT</name>
<accession>A0A1P9WZ98</accession>
<evidence type="ECO:0000313" key="1">
    <source>
        <dbReference type="EMBL" id="AQG80648.1"/>
    </source>
</evidence>
<dbReference type="EMBL" id="CP014263">
    <property type="protein sequence ID" value="AQG80648.1"/>
    <property type="molecule type" value="Genomic_DNA"/>
</dbReference>
<evidence type="ECO:0000313" key="2">
    <source>
        <dbReference type="Proteomes" id="UP000187941"/>
    </source>
</evidence>